<name>U6KQ30_EIMTE</name>
<dbReference type="RefSeq" id="XP_013230990.1">
    <property type="nucleotide sequence ID" value="XM_013375536.1"/>
</dbReference>
<organism evidence="2 3">
    <name type="scientific">Eimeria tenella</name>
    <name type="common">Coccidian parasite</name>
    <dbReference type="NCBI Taxonomy" id="5802"/>
    <lineage>
        <taxon>Eukaryota</taxon>
        <taxon>Sar</taxon>
        <taxon>Alveolata</taxon>
        <taxon>Apicomplexa</taxon>
        <taxon>Conoidasida</taxon>
        <taxon>Coccidia</taxon>
        <taxon>Eucoccidiorida</taxon>
        <taxon>Eimeriorina</taxon>
        <taxon>Eimeriidae</taxon>
        <taxon>Eimeria</taxon>
    </lineage>
</organism>
<reference evidence="2" key="2">
    <citation type="submission" date="2013-10" db="EMBL/GenBank/DDBJ databases">
        <authorList>
            <person name="Aslett M."/>
        </authorList>
    </citation>
    <scope>NUCLEOTIDE SEQUENCE [LARGE SCALE GENOMIC DNA]</scope>
    <source>
        <strain evidence="2">Houghton</strain>
    </source>
</reference>
<evidence type="ECO:0000313" key="2">
    <source>
        <dbReference type="EMBL" id="CDJ40237.1"/>
    </source>
</evidence>
<dbReference type="GeneID" id="25256667"/>
<dbReference type="VEuPathDB" id="ToxoDB:ETH_00038130"/>
<proteinExistence type="predicted"/>
<accession>U6KQ30</accession>
<feature type="region of interest" description="Disordered" evidence="1">
    <location>
        <begin position="29"/>
        <end position="53"/>
    </location>
</feature>
<evidence type="ECO:0000256" key="1">
    <source>
        <dbReference type="SAM" id="MobiDB-lite"/>
    </source>
</evidence>
<keyword evidence="3" id="KW-1185">Reference proteome</keyword>
<dbReference type="VEuPathDB" id="ToxoDB:ETH2_0848000"/>
<dbReference type="OrthoDB" id="330593at2759"/>
<evidence type="ECO:0000313" key="3">
    <source>
        <dbReference type="Proteomes" id="UP000030747"/>
    </source>
</evidence>
<dbReference type="EMBL" id="HG675036">
    <property type="protein sequence ID" value="CDJ40237.1"/>
    <property type="molecule type" value="Genomic_DNA"/>
</dbReference>
<protein>
    <submittedName>
        <fullName evidence="2">Uncharacterized protein</fullName>
    </submittedName>
</protein>
<reference evidence="2" key="1">
    <citation type="submission" date="2013-10" db="EMBL/GenBank/DDBJ databases">
        <title>Genomic analysis of the causative agents of coccidiosis in chickens.</title>
        <authorList>
            <person name="Reid A.J."/>
            <person name="Blake D."/>
            <person name="Billington K."/>
            <person name="Browne H."/>
            <person name="Dunn M."/>
            <person name="Hung S."/>
            <person name="Kawahara F."/>
            <person name="Miranda-Saavedra D."/>
            <person name="Mourier T."/>
            <person name="Nagra H."/>
            <person name="Otto T.D."/>
            <person name="Rawlings N."/>
            <person name="Sanchez A."/>
            <person name="Sanders M."/>
            <person name="Subramaniam C."/>
            <person name="Tay Y."/>
            <person name="Dear P."/>
            <person name="Doerig C."/>
            <person name="Gruber A."/>
            <person name="Parkinson J."/>
            <person name="Shirley M."/>
            <person name="Wan K.L."/>
            <person name="Berriman M."/>
            <person name="Tomley F."/>
            <person name="Pain A."/>
        </authorList>
    </citation>
    <scope>NUCLEOTIDE SEQUENCE [LARGE SCALE GENOMIC DNA]</scope>
    <source>
        <strain evidence="2">Houghton</strain>
    </source>
</reference>
<dbReference type="Proteomes" id="UP000030747">
    <property type="component" value="Unassembled WGS sequence"/>
</dbReference>
<sequence length="152" mass="17142">MVLDEMAAALPKAAQQLVHAEAAETAAAAAAGRTGKEGSRGCGISSSRSAPRRPNCLAAQGLYQEADKRFRTDPVSRGRYFRDKWKSDKFLEQQRHPAFDVKAYDAWLKNRGHLIRGRALELQQEEQRLISQLQLQQQQQQQRGGRPRRFGL</sequence>
<dbReference type="AlphaFoldDB" id="U6KQ30"/>
<gene>
    <name evidence="2" type="ORF">ETH_00038130</name>
</gene>